<proteinExistence type="predicted"/>
<evidence type="ECO:0000313" key="3">
    <source>
        <dbReference type="Proteomes" id="UP001158576"/>
    </source>
</evidence>
<evidence type="ECO:0000313" key="2">
    <source>
        <dbReference type="EMBL" id="CAG5113682.1"/>
    </source>
</evidence>
<evidence type="ECO:0000256" key="1">
    <source>
        <dbReference type="SAM" id="MobiDB-lite"/>
    </source>
</evidence>
<reference evidence="2 3" key="1">
    <citation type="submission" date="2021-04" db="EMBL/GenBank/DDBJ databases">
        <authorList>
            <person name="Bliznina A."/>
        </authorList>
    </citation>
    <scope>NUCLEOTIDE SEQUENCE [LARGE SCALE GENOMIC DNA]</scope>
</reference>
<gene>
    <name evidence="2" type="ORF">OKIOD_LOCUS16537</name>
</gene>
<protein>
    <submittedName>
        <fullName evidence="2">Oidioi.mRNA.OKI2018_I69.chr2.g7772.t1.cds</fullName>
    </submittedName>
</protein>
<sequence length="124" mass="14038">MKGRGKPPVLPEPPGSWFGHKIAPGTKQEIFPSPRPKTPSRFKNRIRPQYSAENPFSAYDNRPEAGPDNQRTRRMNSSLNHRAVYETKNITPLAKTPLDPNFRRYSKAPKPITPAFDSRSVQLG</sequence>
<organism evidence="2 3">
    <name type="scientific">Oikopleura dioica</name>
    <name type="common">Tunicate</name>
    <dbReference type="NCBI Taxonomy" id="34765"/>
    <lineage>
        <taxon>Eukaryota</taxon>
        <taxon>Metazoa</taxon>
        <taxon>Chordata</taxon>
        <taxon>Tunicata</taxon>
        <taxon>Appendicularia</taxon>
        <taxon>Copelata</taxon>
        <taxon>Oikopleuridae</taxon>
        <taxon>Oikopleura</taxon>
    </lineage>
</organism>
<feature type="region of interest" description="Disordered" evidence="1">
    <location>
        <begin position="1"/>
        <end position="124"/>
    </location>
</feature>
<dbReference type="Proteomes" id="UP001158576">
    <property type="component" value="Chromosome 2"/>
</dbReference>
<dbReference type="EMBL" id="OU015567">
    <property type="protein sequence ID" value="CAG5113682.1"/>
    <property type="molecule type" value="Genomic_DNA"/>
</dbReference>
<name>A0ABN7TBV6_OIKDI</name>
<accession>A0ABN7TBV6</accession>
<keyword evidence="3" id="KW-1185">Reference proteome</keyword>